<comment type="caution">
    <text evidence="3">The sequence shown here is derived from an EMBL/GenBank/DDBJ whole genome shotgun (WGS) entry which is preliminary data.</text>
</comment>
<dbReference type="Gene3D" id="3.40.50.720">
    <property type="entry name" value="NAD(P)-binding Rossmann-like Domain"/>
    <property type="match status" value="1"/>
</dbReference>
<dbReference type="PANTHER" id="PTHR48079:SF6">
    <property type="entry name" value="NAD(P)-BINDING DOMAIN-CONTAINING PROTEIN-RELATED"/>
    <property type="match status" value="1"/>
</dbReference>
<protein>
    <submittedName>
        <fullName evidence="3">NAD-dependent epimerase/dehydratase family protein</fullName>
    </submittedName>
</protein>
<name>A0A3N0DXA3_9ACTN</name>
<dbReference type="InterPro" id="IPR051783">
    <property type="entry name" value="NAD(P)-dependent_oxidoreduct"/>
</dbReference>
<dbReference type="GO" id="GO:0005737">
    <property type="term" value="C:cytoplasm"/>
    <property type="evidence" value="ECO:0007669"/>
    <property type="project" value="TreeGrafter"/>
</dbReference>
<evidence type="ECO:0000313" key="3">
    <source>
        <dbReference type="EMBL" id="RNL80126.1"/>
    </source>
</evidence>
<dbReference type="SUPFAM" id="SSF51735">
    <property type="entry name" value="NAD(P)-binding Rossmann-fold domains"/>
    <property type="match status" value="1"/>
</dbReference>
<dbReference type="AlphaFoldDB" id="A0A3N0DXA3"/>
<evidence type="ECO:0000259" key="2">
    <source>
        <dbReference type="Pfam" id="PF01370"/>
    </source>
</evidence>
<gene>
    <name evidence="3" type="ORF">EFL95_14545</name>
</gene>
<keyword evidence="4" id="KW-1185">Reference proteome</keyword>
<feature type="domain" description="NAD-dependent epimerase/dehydratase" evidence="2">
    <location>
        <begin position="3"/>
        <end position="231"/>
    </location>
</feature>
<dbReference type="OrthoDB" id="9795501at2"/>
<dbReference type="InterPro" id="IPR036291">
    <property type="entry name" value="NAD(P)-bd_dom_sf"/>
</dbReference>
<sequence length="334" mass="35716">MKVAVTGAAGFLGLNLLAALLDAGHDVLALDRAPATIPAGAHGDGLLRWAAVDILDEDAVVAALDDIEVVYHLVALISLRQEDPATWRVNTEGVACVARAALRAGVRRVVHCGSLASFDYYSDIIVHEGTARATAAHLPVYHRSKYQGEVELLKVVDDGLDAVICNPTGIYGPRDHAGRLSRMNQGILDSAAGRLPASVRGYFDMVDVRDVAAGFLLAAEHGRSGHNYLLGGHRHALVDVQIMAARLVGRSGPRFEMPLKALKRIAPVLDPIARRFGSDSFGPGTIEAIALSPIVNHAKATTELGYAPRPLEETLGDLVDFFVAEGLLTPRRRR</sequence>
<dbReference type="EMBL" id="RJSG01000002">
    <property type="protein sequence ID" value="RNL80126.1"/>
    <property type="molecule type" value="Genomic_DNA"/>
</dbReference>
<dbReference type="InterPro" id="IPR001509">
    <property type="entry name" value="Epimerase_deHydtase"/>
</dbReference>
<feature type="signal peptide" evidence="1">
    <location>
        <begin position="1"/>
        <end position="18"/>
    </location>
</feature>
<keyword evidence="1" id="KW-0732">Signal</keyword>
<proteinExistence type="predicted"/>
<feature type="chain" id="PRO_5038405420" evidence="1">
    <location>
        <begin position="19"/>
        <end position="334"/>
    </location>
</feature>
<dbReference type="Proteomes" id="UP000277094">
    <property type="component" value="Unassembled WGS sequence"/>
</dbReference>
<dbReference type="GO" id="GO:0004029">
    <property type="term" value="F:aldehyde dehydrogenase (NAD+) activity"/>
    <property type="evidence" value="ECO:0007669"/>
    <property type="project" value="TreeGrafter"/>
</dbReference>
<dbReference type="PANTHER" id="PTHR48079">
    <property type="entry name" value="PROTEIN YEEZ"/>
    <property type="match status" value="1"/>
</dbReference>
<evidence type="ECO:0000313" key="4">
    <source>
        <dbReference type="Proteomes" id="UP000277094"/>
    </source>
</evidence>
<dbReference type="RefSeq" id="WP_123234628.1">
    <property type="nucleotide sequence ID" value="NZ_RJSG01000002.1"/>
</dbReference>
<reference evidence="3 4" key="1">
    <citation type="submission" date="2018-11" db="EMBL/GenBank/DDBJ databases">
        <authorList>
            <person name="Li F."/>
        </authorList>
    </citation>
    <scope>NUCLEOTIDE SEQUENCE [LARGE SCALE GENOMIC DNA]</scope>
    <source>
        <strain evidence="3 4">KIS18-7</strain>
    </source>
</reference>
<dbReference type="Pfam" id="PF01370">
    <property type="entry name" value="Epimerase"/>
    <property type="match status" value="1"/>
</dbReference>
<organism evidence="3 4">
    <name type="scientific">Nocardioides marmorisolisilvae</name>
    <dbReference type="NCBI Taxonomy" id="1542737"/>
    <lineage>
        <taxon>Bacteria</taxon>
        <taxon>Bacillati</taxon>
        <taxon>Actinomycetota</taxon>
        <taxon>Actinomycetes</taxon>
        <taxon>Propionibacteriales</taxon>
        <taxon>Nocardioidaceae</taxon>
        <taxon>Nocardioides</taxon>
    </lineage>
</organism>
<accession>A0A3N0DXA3</accession>
<evidence type="ECO:0000256" key="1">
    <source>
        <dbReference type="SAM" id="SignalP"/>
    </source>
</evidence>